<evidence type="ECO:0000313" key="3">
    <source>
        <dbReference type="Proteomes" id="UP000703269"/>
    </source>
</evidence>
<dbReference type="AlphaFoldDB" id="A0A9P3GBH1"/>
<keyword evidence="3" id="KW-1185">Reference proteome</keyword>
<evidence type="ECO:0000313" key="2">
    <source>
        <dbReference type="EMBL" id="GJE91821.1"/>
    </source>
</evidence>
<feature type="region of interest" description="Disordered" evidence="1">
    <location>
        <begin position="58"/>
        <end position="83"/>
    </location>
</feature>
<protein>
    <submittedName>
        <fullName evidence="2">Uncharacterized protein</fullName>
    </submittedName>
</protein>
<gene>
    <name evidence="2" type="ORF">PsYK624_079720</name>
</gene>
<dbReference type="EMBL" id="BPQB01000023">
    <property type="protein sequence ID" value="GJE91821.1"/>
    <property type="molecule type" value="Genomic_DNA"/>
</dbReference>
<accession>A0A9P3GBH1</accession>
<reference evidence="2 3" key="1">
    <citation type="submission" date="2021-08" db="EMBL/GenBank/DDBJ databases">
        <title>Draft Genome Sequence of Phanerochaete sordida strain YK-624.</title>
        <authorList>
            <person name="Mori T."/>
            <person name="Dohra H."/>
            <person name="Suzuki T."/>
            <person name="Kawagishi H."/>
            <person name="Hirai H."/>
        </authorList>
    </citation>
    <scope>NUCLEOTIDE SEQUENCE [LARGE SCALE GENOMIC DNA]</scope>
    <source>
        <strain evidence="2 3">YK-624</strain>
    </source>
</reference>
<evidence type="ECO:0000256" key="1">
    <source>
        <dbReference type="SAM" id="MobiDB-lite"/>
    </source>
</evidence>
<proteinExistence type="predicted"/>
<name>A0A9P3GBH1_9APHY</name>
<dbReference type="Proteomes" id="UP000703269">
    <property type="component" value="Unassembled WGS sequence"/>
</dbReference>
<comment type="caution">
    <text evidence="2">The sequence shown here is derived from an EMBL/GenBank/DDBJ whole genome shotgun (WGS) entry which is preliminary data.</text>
</comment>
<organism evidence="2 3">
    <name type="scientific">Phanerochaete sordida</name>
    <dbReference type="NCBI Taxonomy" id="48140"/>
    <lineage>
        <taxon>Eukaryota</taxon>
        <taxon>Fungi</taxon>
        <taxon>Dikarya</taxon>
        <taxon>Basidiomycota</taxon>
        <taxon>Agaricomycotina</taxon>
        <taxon>Agaricomycetes</taxon>
        <taxon>Polyporales</taxon>
        <taxon>Phanerochaetaceae</taxon>
        <taxon>Phanerochaete</taxon>
    </lineage>
</organism>
<sequence length="83" mass="9078">MDGYIHHYGLQEDIRTLGRVALYESKSAVRRLTTCASINIADAAAALSYHLCRLERTHPTPTTPPSLAPLLAKDSNDRSQAVS</sequence>